<dbReference type="InterPro" id="IPR017517">
    <property type="entry name" value="Maleyloyr_isom"/>
</dbReference>
<name>A0ABS8ZNU8_9PSEU</name>
<sequence>MSIWRVQPLGDDPVADYRAAADDVLAAFAEKGVLEREFALPELGEMKFPAPVAIGFHLIDYVAHGWDVAKSLGLNYELDPDLAEVALKIALKVPVGESGLGPEAAFGPVLPVAPGAGPLEQILGALGRSSNTEGALPL</sequence>
<comment type="caution">
    <text evidence="1">The sequence shown here is derived from an EMBL/GenBank/DDBJ whole genome shotgun (WGS) entry which is preliminary data.</text>
</comment>
<dbReference type="RefSeq" id="WP_233729677.1">
    <property type="nucleotide sequence ID" value="NZ_JAJVCN010000003.1"/>
</dbReference>
<reference evidence="1 2" key="1">
    <citation type="submission" date="2021-12" db="EMBL/GenBank/DDBJ databases">
        <title>Genome sequence of Kibdelosporangium philippinense ATCC 49844.</title>
        <authorList>
            <person name="Fedorov E.A."/>
            <person name="Omeragic M."/>
            <person name="Shalygina K.F."/>
            <person name="Maclea K.S."/>
        </authorList>
    </citation>
    <scope>NUCLEOTIDE SEQUENCE [LARGE SCALE GENOMIC DNA]</scope>
    <source>
        <strain evidence="1 2">ATCC 49844</strain>
    </source>
</reference>
<dbReference type="Proteomes" id="UP001521150">
    <property type="component" value="Unassembled WGS sequence"/>
</dbReference>
<proteinExistence type="predicted"/>
<dbReference type="InterPro" id="IPR017520">
    <property type="entry name" value="CHP03086"/>
</dbReference>
<dbReference type="NCBIfam" id="TIGR03086">
    <property type="entry name" value="TIGR03086 family metal-binding protein"/>
    <property type="match status" value="1"/>
</dbReference>
<protein>
    <submittedName>
        <fullName evidence="1">TIGR03086 family metal-binding protein</fullName>
    </submittedName>
</protein>
<evidence type="ECO:0000313" key="2">
    <source>
        <dbReference type="Proteomes" id="UP001521150"/>
    </source>
</evidence>
<organism evidence="1 2">
    <name type="scientific">Kibdelosporangium philippinense</name>
    <dbReference type="NCBI Taxonomy" id="211113"/>
    <lineage>
        <taxon>Bacteria</taxon>
        <taxon>Bacillati</taxon>
        <taxon>Actinomycetota</taxon>
        <taxon>Actinomycetes</taxon>
        <taxon>Pseudonocardiales</taxon>
        <taxon>Pseudonocardiaceae</taxon>
        <taxon>Kibdelosporangium</taxon>
    </lineage>
</organism>
<keyword evidence="2" id="KW-1185">Reference proteome</keyword>
<accession>A0ABS8ZNU8</accession>
<evidence type="ECO:0000313" key="1">
    <source>
        <dbReference type="EMBL" id="MCE7008148.1"/>
    </source>
</evidence>
<dbReference type="EMBL" id="JAJVCN010000003">
    <property type="protein sequence ID" value="MCE7008148.1"/>
    <property type="molecule type" value="Genomic_DNA"/>
</dbReference>
<gene>
    <name evidence="1" type="ORF">LWC34_35825</name>
</gene>
<dbReference type="NCBIfam" id="TIGR03083">
    <property type="entry name" value="maleylpyruvate isomerase family mycothiol-dependent enzyme"/>
    <property type="match status" value="1"/>
</dbReference>